<accession>A0AAV9ZWS9</accession>
<dbReference type="Proteomes" id="UP001362999">
    <property type="component" value="Unassembled WGS sequence"/>
</dbReference>
<dbReference type="EMBL" id="JAWWNJ010000102">
    <property type="protein sequence ID" value="KAK6995678.1"/>
    <property type="molecule type" value="Genomic_DNA"/>
</dbReference>
<sequence length="230" mass="25926">MAGPLIILHPQLVHIVRPKHHSSALKKRRKWIVVIYGRNPRRLNENDGPAAKKSGWKPPSKVIYGRNPRRLNENDGPAAKKSGWKPPSKVRVNFSVESDSREEIEFQALGLVKDELAPGLFEVKVSIQAFSQRKYSVRPCARTEDLPSSRRNMTARRKKIRSAPPPLVHKPASWQQSYLLKPRLEKFVFTCISDPEADNSSGSDAFQPPDDSNDSSDDEEDPDDSEVGDI</sequence>
<evidence type="ECO:0000313" key="3">
    <source>
        <dbReference type="Proteomes" id="UP001362999"/>
    </source>
</evidence>
<name>A0AAV9ZWS9_9AGAR</name>
<feature type="region of interest" description="Disordered" evidence="1">
    <location>
        <begin position="43"/>
        <end position="86"/>
    </location>
</feature>
<feature type="region of interest" description="Disordered" evidence="1">
    <location>
        <begin position="141"/>
        <end position="171"/>
    </location>
</feature>
<gene>
    <name evidence="2" type="ORF">R3P38DRAFT_3371671</name>
</gene>
<evidence type="ECO:0000256" key="1">
    <source>
        <dbReference type="SAM" id="MobiDB-lite"/>
    </source>
</evidence>
<dbReference type="AlphaFoldDB" id="A0AAV9ZWS9"/>
<comment type="caution">
    <text evidence="2">The sequence shown here is derived from an EMBL/GenBank/DDBJ whole genome shotgun (WGS) entry which is preliminary data.</text>
</comment>
<reference evidence="2 3" key="1">
    <citation type="journal article" date="2024" name="J Genomics">
        <title>Draft genome sequencing and assembly of Favolaschia claudopus CIRM-BRFM 2984 isolated from oak limbs.</title>
        <authorList>
            <person name="Navarro D."/>
            <person name="Drula E."/>
            <person name="Chaduli D."/>
            <person name="Cazenave R."/>
            <person name="Ahrendt S."/>
            <person name="Wang J."/>
            <person name="Lipzen A."/>
            <person name="Daum C."/>
            <person name="Barry K."/>
            <person name="Grigoriev I.V."/>
            <person name="Favel A."/>
            <person name="Rosso M.N."/>
            <person name="Martin F."/>
        </authorList>
    </citation>
    <scope>NUCLEOTIDE SEQUENCE [LARGE SCALE GENOMIC DNA]</scope>
    <source>
        <strain evidence="2 3">CIRM-BRFM 2984</strain>
    </source>
</reference>
<keyword evidence="3" id="KW-1185">Reference proteome</keyword>
<feature type="region of interest" description="Disordered" evidence="1">
    <location>
        <begin position="195"/>
        <end position="230"/>
    </location>
</feature>
<protein>
    <submittedName>
        <fullName evidence="2">Uncharacterized protein</fullName>
    </submittedName>
</protein>
<organism evidence="2 3">
    <name type="scientific">Favolaschia claudopus</name>
    <dbReference type="NCBI Taxonomy" id="2862362"/>
    <lineage>
        <taxon>Eukaryota</taxon>
        <taxon>Fungi</taxon>
        <taxon>Dikarya</taxon>
        <taxon>Basidiomycota</taxon>
        <taxon>Agaricomycotina</taxon>
        <taxon>Agaricomycetes</taxon>
        <taxon>Agaricomycetidae</taxon>
        <taxon>Agaricales</taxon>
        <taxon>Marasmiineae</taxon>
        <taxon>Mycenaceae</taxon>
        <taxon>Favolaschia</taxon>
    </lineage>
</organism>
<evidence type="ECO:0000313" key="2">
    <source>
        <dbReference type="EMBL" id="KAK6995678.1"/>
    </source>
</evidence>
<feature type="compositionally biased region" description="Acidic residues" evidence="1">
    <location>
        <begin position="211"/>
        <end position="230"/>
    </location>
</feature>
<proteinExistence type="predicted"/>